<protein>
    <recommendedName>
        <fullName evidence="2">GPI-anchored protein LLG1-like domain-containing protein</fullName>
    </recommendedName>
</protein>
<dbReference type="AlphaFoldDB" id="A0AAD6ETE6"/>
<reference evidence="3 4" key="1">
    <citation type="journal article" date="2022" name="Cell">
        <title>Repeat-based holocentromeres influence genome architecture and karyotype evolution.</title>
        <authorList>
            <person name="Hofstatter P.G."/>
            <person name="Thangavel G."/>
            <person name="Lux T."/>
            <person name="Neumann P."/>
            <person name="Vondrak T."/>
            <person name="Novak P."/>
            <person name="Zhang M."/>
            <person name="Costa L."/>
            <person name="Castellani M."/>
            <person name="Scott A."/>
            <person name="Toegelov H."/>
            <person name="Fuchs J."/>
            <person name="Mata-Sucre Y."/>
            <person name="Dias Y."/>
            <person name="Vanzela A.L.L."/>
            <person name="Huettel B."/>
            <person name="Almeida C.C.S."/>
            <person name="Simkova H."/>
            <person name="Souza G."/>
            <person name="Pedrosa-Harand A."/>
            <person name="Macas J."/>
            <person name="Mayer K.F.X."/>
            <person name="Houben A."/>
            <person name="Marques A."/>
        </authorList>
    </citation>
    <scope>NUCLEOTIDE SEQUENCE [LARGE SCALE GENOMIC DNA]</scope>
    <source>
        <strain evidence="3">RhyTen1mFocal</strain>
    </source>
</reference>
<feature type="chain" id="PRO_5041933504" description="GPI-anchored protein LLG1-like domain-containing protein" evidence="1">
    <location>
        <begin position="25"/>
        <end position="138"/>
    </location>
</feature>
<evidence type="ECO:0000259" key="2">
    <source>
        <dbReference type="Pfam" id="PF26578"/>
    </source>
</evidence>
<evidence type="ECO:0000313" key="4">
    <source>
        <dbReference type="Proteomes" id="UP001210211"/>
    </source>
</evidence>
<proteinExistence type="predicted"/>
<keyword evidence="4" id="KW-1185">Reference proteome</keyword>
<dbReference type="Pfam" id="PF26578">
    <property type="entry name" value="LLG1"/>
    <property type="match status" value="1"/>
</dbReference>
<feature type="signal peptide" evidence="1">
    <location>
        <begin position="1"/>
        <end position="24"/>
    </location>
</feature>
<accession>A0AAD6ETE6</accession>
<feature type="domain" description="GPI-anchored protein LLG1-like" evidence="2">
    <location>
        <begin position="54"/>
        <end position="131"/>
    </location>
</feature>
<dbReference type="InterPro" id="IPR058888">
    <property type="entry name" value="LLG1-like"/>
</dbReference>
<dbReference type="EMBL" id="JAMRDG010000001">
    <property type="protein sequence ID" value="KAJ3700315.1"/>
    <property type="molecule type" value="Genomic_DNA"/>
</dbReference>
<evidence type="ECO:0000256" key="1">
    <source>
        <dbReference type="SAM" id="SignalP"/>
    </source>
</evidence>
<sequence>MALNSQLMVFRMVLFMGLVGLAVSDFISDDVFKRQGSTFTLAEDSESKVLDCPVDFKKQNYTILTSKCKGPAYDADRCCSSFKEFACPFAKEINDVEQNDCALKMFGYIESNTGHLAEFFYGKCNECEKGLECPGAKS</sequence>
<comment type="caution">
    <text evidence="3">The sequence shown here is derived from an EMBL/GenBank/DDBJ whole genome shotgun (WGS) entry which is preliminary data.</text>
</comment>
<dbReference type="Proteomes" id="UP001210211">
    <property type="component" value="Unassembled WGS sequence"/>
</dbReference>
<organism evidence="3 4">
    <name type="scientific">Rhynchospora tenuis</name>
    <dbReference type="NCBI Taxonomy" id="198213"/>
    <lineage>
        <taxon>Eukaryota</taxon>
        <taxon>Viridiplantae</taxon>
        <taxon>Streptophyta</taxon>
        <taxon>Embryophyta</taxon>
        <taxon>Tracheophyta</taxon>
        <taxon>Spermatophyta</taxon>
        <taxon>Magnoliopsida</taxon>
        <taxon>Liliopsida</taxon>
        <taxon>Poales</taxon>
        <taxon>Cyperaceae</taxon>
        <taxon>Cyperoideae</taxon>
        <taxon>Rhynchosporeae</taxon>
        <taxon>Rhynchospora</taxon>
    </lineage>
</organism>
<dbReference type="PANTHER" id="PTHR31533">
    <property type="entry name" value="GPI-ANCHORED PROTEIN LLG1-RELATED-RELATED"/>
    <property type="match status" value="1"/>
</dbReference>
<keyword evidence="1" id="KW-0732">Signal</keyword>
<name>A0AAD6ETE6_9POAL</name>
<dbReference type="InterPro" id="IPR039307">
    <property type="entry name" value="LORELEI-like"/>
</dbReference>
<gene>
    <name evidence="3" type="ORF">LUZ61_004020</name>
</gene>
<dbReference type="PANTHER" id="PTHR31533:SF2">
    <property type="entry name" value="GPI-ANCHORED PROTEIN LLG1"/>
    <property type="match status" value="1"/>
</dbReference>
<evidence type="ECO:0000313" key="3">
    <source>
        <dbReference type="EMBL" id="KAJ3700315.1"/>
    </source>
</evidence>